<keyword evidence="12" id="KW-1185">Reference proteome</keyword>
<feature type="chain" id="PRO_5032916170" evidence="9">
    <location>
        <begin position="22"/>
        <end position="1006"/>
    </location>
</feature>
<keyword evidence="6 7" id="KW-0998">Cell outer membrane</keyword>
<keyword evidence="4 7" id="KW-0812">Transmembrane</keyword>
<evidence type="ECO:0000256" key="3">
    <source>
        <dbReference type="ARBA" id="ARBA00022452"/>
    </source>
</evidence>
<evidence type="ECO:0000256" key="8">
    <source>
        <dbReference type="SAM" id="MobiDB-lite"/>
    </source>
</evidence>
<comment type="caution">
    <text evidence="11">The sequence shown here is derived from an EMBL/GenBank/DDBJ whole genome shotgun (WGS) entry which is preliminary data.</text>
</comment>
<sequence length="1006" mass="110860">MKKRVMLILSCLLLSVGFIVAQTTRVTGTVTDGNGEPVISASVVVKGTTTGTITDLDGKFTLNVPEGRNTLVFTLVGMKTVEARVSPNMKVVMQEDDKVLDEVVVTGYGVTRRATFTGSASTLSNKVVTDVTVTSMDKALQGNAPGLLTQASSGQPGAGQRIVIRGIGSIMAGTEPLWIIDGVPVATGNFGQLTNTGETTYSDNSNALAGINPNDIANITVLKDASATSIYGARAANGVVLVTTKSGSEGKTKFNVSASYGWSSRAVNKFKVMDKDQYLEYMSEALYNSGGYASTDEAIDDLSDTFPLQSNGEFYNFNWLKEAYHTSPTYSFDASASGGNAKTKFYTSVGYFNQEGILESSSMDRISNKINVVHNYSDNFRFGVNSTLSFTKQDTPLTTSSYYANPVLQAAIQPNIDPAFIDGEIRQRTTILSTNYYGNVAYNYAKQRIFRVVESAYAEYDIISGLTLKTQWGVDFMQVNESQWDDPRVGGNTAMNTKGRGTRTSGESLVWNNTNTLSYNKTFNEVHNLDAMVGLEFFSDTYRYNYAQAEQFPTSEFQELTSGSTPVATESSHDNVKLASVLSRVNYAYDNKYILSASLRRDGSSRFSEDNRYANFWSVGGQWRISREDFMASTTDWLSNLGLRASYGTTGNADIKNETGIDGRYPYMGLYRAGYNYDGYPGIAPYQVVNDNLKWESSAAFNVGVDAAFFNNRLNTTIEFYNKKTNDLLQRVPLSRTTGFLQTIKNVGSMQNRGIELTITGVPVVTKDFEWTVSFNISHNKNKVLELYNKQDIVTGTRITREGEDIQSIYTYEWAGVDPEDGAPMWYAEDGSKVKQISKANRRIVGSAAPKYFGGLTNTFKYKGFDVSALIYFNQGNKITDQTLAMINADGARGLFNQSVDLLDRWQKPGDVTDVPKAMYGASSATYAPMSTRYVYDGSFIRLRNLNIGYTLPDSVLPGMRIYFQGTNLFTITDYKGLDPEVGIAGDPWFGYPVSKTITFGFNYNF</sequence>
<dbReference type="InterPro" id="IPR039426">
    <property type="entry name" value="TonB-dep_rcpt-like"/>
</dbReference>
<dbReference type="InterPro" id="IPR023996">
    <property type="entry name" value="TonB-dep_OMP_SusC/RagA"/>
</dbReference>
<keyword evidence="9" id="KW-0732">Signal</keyword>
<dbReference type="InterPro" id="IPR036942">
    <property type="entry name" value="Beta-barrel_TonB_sf"/>
</dbReference>
<dbReference type="Gene3D" id="2.40.170.20">
    <property type="entry name" value="TonB-dependent receptor, beta-barrel domain"/>
    <property type="match status" value="1"/>
</dbReference>
<evidence type="ECO:0000313" key="12">
    <source>
        <dbReference type="Proteomes" id="UP000555103"/>
    </source>
</evidence>
<comment type="subcellular location">
    <subcellularLocation>
        <location evidence="1 7">Cell outer membrane</location>
        <topology evidence="1 7">Multi-pass membrane protein</topology>
    </subcellularLocation>
</comment>
<keyword evidence="5 7" id="KW-0472">Membrane</keyword>
<accession>A0A840CJA4</accession>
<evidence type="ECO:0000256" key="5">
    <source>
        <dbReference type="ARBA" id="ARBA00023136"/>
    </source>
</evidence>
<proteinExistence type="inferred from homology"/>
<dbReference type="Gene3D" id="2.170.130.10">
    <property type="entry name" value="TonB-dependent receptor, plug domain"/>
    <property type="match status" value="1"/>
</dbReference>
<evidence type="ECO:0000256" key="4">
    <source>
        <dbReference type="ARBA" id="ARBA00022692"/>
    </source>
</evidence>
<dbReference type="Proteomes" id="UP000555103">
    <property type="component" value="Unassembled WGS sequence"/>
</dbReference>
<evidence type="ECO:0000256" key="9">
    <source>
        <dbReference type="SAM" id="SignalP"/>
    </source>
</evidence>
<evidence type="ECO:0000256" key="7">
    <source>
        <dbReference type="PROSITE-ProRule" id="PRU01360"/>
    </source>
</evidence>
<dbReference type="InterPro" id="IPR008969">
    <property type="entry name" value="CarboxyPept-like_regulatory"/>
</dbReference>
<feature type="domain" description="TonB-dependent receptor plug" evidence="10">
    <location>
        <begin position="116"/>
        <end position="239"/>
    </location>
</feature>
<dbReference type="EMBL" id="JACIEP010000006">
    <property type="protein sequence ID" value="MBB4036040.1"/>
    <property type="molecule type" value="Genomic_DNA"/>
</dbReference>
<evidence type="ECO:0000256" key="1">
    <source>
        <dbReference type="ARBA" id="ARBA00004571"/>
    </source>
</evidence>
<feature type="region of interest" description="Disordered" evidence="8">
    <location>
        <begin position="487"/>
        <end position="506"/>
    </location>
</feature>
<feature type="signal peptide" evidence="9">
    <location>
        <begin position="1"/>
        <end position="21"/>
    </location>
</feature>
<dbReference type="InterPro" id="IPR037066">
    <property type="entry name" value="Plug_dom_sf"/>
</dbReference>
<dbReference type="Pfam" id="PF13715">
    <property type="entry name" value="CarbopepD_reg_2"/>
    <property type="match status" value="1"/>
</dbReference>
<evidence type="ECO:0000259" key="10">
    <source>
        <dbReference type="Pfam" id="PF07715"/>
    </source>
</evidence>
<evidence type="ECO:0000256" key="2">
    <source>
        <dbReference type="ARBA" id="ARBA00022448"/>
    </source>
</evidence>
<keyword evidence="3 7" id="KW-1134">Transmembrane beta strand</keyword>
<evidence type="ECO:0000313" key="11">
    <source>
        <dbReference type="EMBL" id="MBB4036040.1"/>
    </source>
</evidence>
<dbReference type="RefSeq" id="WP_183306956.1">
    <property type="nucleotide sequence ID" value="NZ_JACIEP010000006.1"/>
</dbReference>
<dbReference type="Gene3D" id="2.60.40.1120">
    <property type="entry name" value="Carboxypeptidase-like, regulatory domain"/>
    <property type="match status" value="1"/>
</dbReference>
<protein>
    <submittedName>
        <fullName evidence="11">TonB-linked SusC/RagA family outer membrane protein</fullName>
    </submittedName>
</protein>
<evidence type="ECO:0000256" key="6">
    <source>
        <dbReference type="ARBA" id="ARBA00023237"/>
    </source>
</evidence>
<gene>
    <name evidence="11" type="ORF">GGR21_001941</name>
</gene>
<dbReference type="InterPro" id="IPR023997">
    <property type="entry name" value="TonB-dep_OMP_SusC/RagA_CS"/>
</dbReference>
<name>A0A840CJA4_9BACT</name>
<comment type="similarity">
    <text evidence="7">Belongs to the TonB-dependent receptor family.</text>
</comment>
<reference evidence="11 12" key="1">
    <citation type="submission" date="2020-08" db="EMBL/GenBank/DDBJ databases">
        <title>Genomic Encyclopedia of Type Strains, Phase IV (KMG-IV): sequencing the most valuable type-strain genomes for metagenomic binning, comparative biology and taxonomic classification.</title>
        <authorList>
            <person name="Goeker M."/>
        </authorList>
    </citation>
    <scope>NUCLEOTIDE SEQUENCE [LARGE SCALE GENOMIC DNA]</scope>
    <source>
        <strain evidence="11 12">DSM 104969</strain>
    </source>
</reference>
<dbReference type="PROSITE" id="PS52016">
    <property type="entry name" value="TONB_DEPENDENT_REC_3"/>
    <property type="match status" value="1"/>
</dbReference>
<dbReference type="SUPFAM" id="SSF56935">
    <property type="entry name" value="Porins"/>
    <property type="match status" value="1"/>
</dbReference>
<dbReference type="AlphaFoldDB" id="A0A840CJA4"/>
<dbReference type="GO" id="GO:0009279">
    <property type="term" value="C:cell outer membrane"/>
    <property type="evidence" value="ECO:0007669"/>
    <property type="project" value="UniProtKB-SubCell"/>
</dbReference>
<dbReference type="Pfam" id="PF07715">
    <property type="entry name" value="Plug"/>
    <property type="match status" value="1"/>
</dbReference>
<dbReference type="NCBIfam" id="TIGR04057">
    <property type="entry name" value="SusC_RagA_signa"/>
    <property type="match status" value="1"/>
</dbReference>
<dbReference type="InterPro" id="IPR012910">
    <property type="entry name" value="Plug_dom"/>
</dbReference>
<dbReference type="FunFam" id="2.60.40.1120:FF:000003">
    <property type="entry name" value="Outer membrane protein Omp121"/>
    <property type="match status" value="1"/>
</dbReference>
<dbReference type="NCBIfam" id="TIGR04056">
    <property type="entry name" value="OMP_RagA_SusC"/>
    <property type="match status" value="1"/>
</dbReference>
<dbReference type="SUPFAM" id="SSF49464">
    <property type="entry name" value="Carboxypeptidase regulatory domain-like"/>
    <property type="match status" value="1"/>
</dbReference>
<keyword evidence="2 7" id="KW-0813">Transport</keyword>
<organism evidence="11 12">
    <name type="scientific">Dysgonomonas hofstadii</name>
    <dbReference type="NCBI Taxonomy" id="637886"/>
    <lineage>
        <taxon>Bacteria</taxon>
        <taxon>Pseudomonadati</taxon>
        <taxon>Bacteroidota</taxon>
        <taxon>Bacteroidia</taxon>
        <taxon>Bacteroidales</taxon>
        <taxon>Dysgonomonadaceae</taxon>
        <taxon>Dysgonomonas</taxon>
    </lineage>
</organism>